<keyword evidence="4" id="KW-0479">Metal-binding</keyword>
<evidence type="ECO:0000256" key="5">
    <source>
        <dbReference type="ARBA" id="ARBA00022737"/>
    </source>
</evidence>
<dbReference type="Proteomes" id="UP000663853">
    <property type="component" value="Unassembled WGS sequence"/>
</dbReference>
<evidence type="ECO:0000256" key="2">
    <source>
        <dbReference type="ARBA" id="ARBA00012251"/>
    </source>
</evidence>
<reference evidence="11" key="1">
    <citation type="submission" date="2021-01" db="EMBL/GenBank/DDBJ databases">
        <authorList>
            <person name="Kaushik A."/>
        </authorList>
    </citation>
    <scope>NUCLEOTIDE SEQUENCE</scope>
    <source>
        <strain evidence="11">AG6-10EEA</strain>
    </source>
</reference>
<dbReference type="GO" id="GO:0008270">
    <property type="term" value="F:zinc ion binding"/>
    <property type="evidence" value="ECO:0007669"/>
    <property type="project" value="UniProtKB-KW"/>
</dbReference>
<sequence length="355" mass="39139">MDQENELMLETTAHMQLLDLEDRRAELALNGSLLSELESTYDVIESGIKETLQSIRDRRIARAVHNAGRAADLALINRIAQTELQAQEERGRLLGLSRRSPWEWASPPSSPSRSSSSSNPLSATNSEPSPPGSPNSSVSDLPEPSLSRTNVDKATTPQILRLPAGRNTVECIICSDSTTEAYEAPCGCFYDRNCITELFTKATNDESMFPPKCCTRPIPLEQIRTIFSSQLILTFERKAEEFRTPNRLYCSNGICSKFIGRAAPTERDKTNVICEECSTSTCSFCKNVAHEAHVPCKNDAAAQQVLALGTQNGWMACPICHHLVEKNGGCSHMVCRCGNEFCYGCGIRWGTCRHG</sequence>
<evidence type="ECO:0000256" key="1">
    <source>
        <dbReference type="ARBA" id="ARBA00001798"/>
    </source>
</evidence>
<feature type="region of interest" description="Disordered" evidence="9">
    <location>
        <begin position="100"/>
        <end position="158"/>
    </location>
</feature>
<dbReference type="AlphaFoldDB" id="A0A8H2XIZ4"/>
<dbReference type="Gene3D" id="1.20.120.1750">
    <property type="match status" value="1"/>
</dbReference>
<evidence type="ECO:0000256" key="6">
    <source>
        <dbReference type="ARBA" id="ARBA00022771"/>
    </source>
</evidence>
<feature type="compositionally biased region" description="Polar residues" evidence="9">
    <location>
        <begin position="146"/>
        <end position="158"/>
    </location>
</feature>
<feature type="domain" description="RING-type" evidence="10">
    <location>
        <begin position="167"/>
        <end position="355"/>
    </location>
</feature>
<dbReference type="EC" id="2.3.2.31" evidence="2"/>
<evidence type="ECO:0000256" key="4">
    <source>
        <dbReference type="ARBA" id="ARBA00022723"/>
    </source>
</evidence>
<evidence type="ECO:0000256" key="9">
    <source>
        <dbReference type="SAM" id="MobiDB-lite"/>
    </source>
</evidence>
<name>A0A8H2XIZ4_9AGAM</name>
<dbReference type="InterPro" id="IPR031127">
    <property type="entry name" value="E3_UB_ligase_RBR"/>
</dbReference>
<dbReference type="EMBL" id="CAJMXA010000391">
    <property type="protein sequence ID" value="CAE6428743.1"/>
    <property type="molecule type" value="Genomic_DNA"/>
</dbReference>
<dbReference type="GO" id="GO:0061630">
    <property type="term" value="F:ubiquitin protein ligase activity"/>
    <property type="evidence" value="ECO:0007669"/>
    <property type="project" value="UniProtKB-EC"/>
</dbReference>
<dbReference type="PANTHER" id="PTHR11685">
    <property type="entry name" value="RBR FAMILY RING FINGER AND IBR DOMAIN-CONTAINING"/>
    <property type="match status" value="1"/>
</dbReference>
<keyword evidence="6" id="KW-0863">Zinc-finger</keyword>
<protein>
    <recommendedName>
        <fullName evidence="2">RBR-type E3 ubiquitin transferase</fullName>
        <ecNumber evidence="2">2.3.2.31</ecNumber>
    </recommendedName>
</protein>
<dbReference type="GO" id="GO:0016567">
    <property type="term" value="P:protein ubiquitination"/>
    <property type="evidence" value="ECO:0007669"/>
    <property type="project" value="InterPro"/>
</dbReference>
<accession>A0A8H2XIZ4</accession>
<dbReference type="CDD" id="cd22584">
    <property type="entry name" value="Rcat_RBR_unk"/>
    <property type="match status" value="1"/>
</dbReference>
<dbReference type="SUPFAM" id="SSF57850">
    <property type="entry name" value="RING/U-box"/>
    <property type="match status" value="2"/>
</dbReference>
<gene>
    <name evidence="11" type="ORF">RDB_LOCUS21051</name>
</gene>
<feature type="compositionally biased region" description="Low complexity" evidence="9">
    <location>
        <begin position="100"/>
        <end position="127"/>
    </location>
</feature>
<keyword evidence="3" id="KW-0808">Transferase</keyword>
<evidence type="ECO:0000259" key="10">
    <source>
        <dbReference type="PROSITE" id="PS51873"/>
    </source>
</evidence>
<evidence type="ECO:0000256" key="8">
    <source>
        <dbReference type="ARBA" id="ARBA00022833"/>
    </source>
</evidence>
<organism evidence="11 12">
    <name type="scientific">Rhizoctonia solani</name>
    <dbReference type="NCBI Taxonomy" id="456999"/>
    <lineage>
        <taxon>Eukaryota</taxon>
        <taxon>Fungi</taxon>
        <taxon>Dikarya</taxon>
        <taxon>Basidiomycota</taxon>
        <taxon>Agaricomycotina</taxon>
        <taxon>Agaricomycetes</taxon>
        <taxon>Cantharellales</taxon>
        <taxon>Ceratobasidiaceae</taxon>
        <taxon>Rhizoctonia</taxon>
    </lineage>
</organism>
<dbReference type="PROSITE" id="PS51873">
    <property type="entry name" value="TRIAD"/>
    <property type="match status" value="1"/>
</dbReference>
<dbReference type="Pfam" id="PF01485">
    <property type="entry name" value="IBR"/>
    <property type="match status" value="2"/>
</dbReference>
<comment type="catalytic activity">
    <reaction evidence="1">
        <text>[E2 ubiquitin-conjugating enzyme]-S-ubiquitinyl-L-cysteine + [acceptor protein]-L-lysine = [E2 ubiquitin-conjugating enzyme]-L-cysteine + [acceptor protein]-N(6)-ubiquitinyl-L-lysine.</text>
        <dbReference type="EC" id="2.3.2.31"/>
    </reaction>
</comment>
<comment type="caution">
    <text evidence="11">The sequence shown here is derived from an EMBL/GenBank/DDBJ whole genome shotgun (WGS) entry which is preliminary data.</text>
</comment>
<dbReference type="InterPro" id="IPR002867">
    <property type="entry name" value="IBR_dom"/>
</dbReference>
<evidence type="ECO:0000313" key="12">
    <source>
        <dbReference type="Proteomes" id="UP000663853"/>
    </source>
</evidence>
<dbReference type="InterPro" id="IPR044066">
    <property type="entry name" value="TRIAD_supradom"/>
</dbReference>
<evidence type="ECO:0000256" key="7">
    <source>
        <dbReference type="ARBA" id="ARBA00022786"/>
    </source>
</evidence>
<evidence type="ECO:0000313" key="11">
    <source>
        <dbReference type="EMBL" id="CAE6428743.1"/>
    </source>
</evidence>
<dbReference type="CDD" id="cd20335">
    <property type="entry name" value="BRcat_RBR"/>
    <property type="match status" value="1"/>
</dbReference>
<keyword evidence="8" id="KW-0862">Zinc</keyword>
<keyword evidence="7" id="KW-0833">Ubl conjugation pathway</keyword>
<keyword evidence="5" id="KW-0677">Repeat</keyword>
<proteinExistence type="predicted"/>
<evidence type="ECO:0000256" key="3">
    <source>
        <dbReference type="ARBA" id="ARBA00022679"/>
    </source>
</evidence>